<keyword evidence="1" id="KW-0732">Signal</keyword>
<reference evidence="2" key="1">
    <citation type="submission" date="2023-06" db="EMBL/GenBank/DDBJ databases">
        <title>Black Yeasts Isolated from many extreme environments.</title>
        <authorList>
            <person name="Coleine C."/>
            <person name="Stajich J.E."/>
            <person name="Selbmann L."/>
        </authorList>
    </citation>
    <scope>NUCLEOTIDE SEQUENCE</scope>
    <source>
        <strain evidence="2">CCFEE 5200</strain>
    </source>
</reference>
<gene>
    <name evidence="2" type="ORF">LTR91_001356</name>
</gene>
<evidence type="ECO:0000313" key="3">
    <source>
        <dbReference type="Proteomes" id="UP001175353"/>
    </source>
</evidence>
<name>A0AAN6R1X7_9PEZI</name>
<evidence type="ECO:0000313" key="2">
    <source>
        <dbReference type="EMBL" id="KAK1013759.1"/>
    </source>
</evidence>
<feature type="signal peptide" evidence="1">
    <location>
        <begin position="1"/>
        <end position="19"/>
    </location>
</feature>
<evidence type="ECO:0008006" key="4">
    <source>
        <dbReference type="Google" id="ProtNLM"/>
    </source>
</evidence>
<comment type="caution">
    <text evidence="2">The sequence shown here is derived from an EMBL/GenBank/DDBJ whole genome shotgun (WGS) entry which is preliminary data.</text>
</comment>
<feature type="chain" id="PRO_5042979611" description="Extracellular membrane protein CFEM domain-containing protein" evidence="1">
    <location>
        <begin position="20"/>
        <end position="77"/>
    </location>
</feature>
<organism evidence="2 3">
    <name type="scientific">Friedmanniomyces endolithicus</name>
    <dbReference type="NCBI Taxonomy" id="329885"/>
    <lineage>
        <taxon>Eukaryota</taxon>
        <taxon>Fungi</taxon>
        <taxon>Dikarya</taxon>
        <taxon>Ascomycota</taxon>
        <taxon>Pezizomycotina</taxon>
        <taxon>Dothideomycetes</taxon>
        <taxon>Dothideomycetidae</taxon>
        <taxon>Mycosphaerellales</taxon>
        <taxon>Teratosphaeriaceae</taxon>
        <taxon>Friedmanniomyces</taxon>
    </lineage>
</organism>
<dbReference type="Proteomes" id="UP001175353">
    <property type="component" value="Unassembled WGS sequence"/>
</dbReference>
<dbReference type="AlphaFoldDB" id="A0AAN6R1X7"/>
<sequence length="77" mass="8589">MKSTVNILALAFFAVLVASRPYAAPHGKYPIGNEGPQSCKLPIAPAWVICKYTDHDPWCNCDEAEGPIDWDWLEIEN</sequence>
<evidence type="ECO:0000256" key="1">
    <source>
        <dbReference type="SAM" id="SignalP"/>
    </source>
</evidence>
<accession>A0AAN6R1X7</accession>
<keyword evidence="3" id="KW-1185">Reference proteome</keyword>
<protein>
    <recommendedName>
        <fullName evidence="4">Extracellular membrane protein CFEM domain-containing protein</fullName>
    </recommendedName>
</protein>
<proteinExistence type="predicted"/>
<dbReference type="EMBL" id="JAUJLE010000005">
    <property type="protein sequence ID" value="KAK1013759.1"/>
    <property type="molecule type" value="Genomic_DNA"/>
</dbReference>